<dbReference type="AlphaFoldDB" id="A0A8D8WRV2"/>
<proteinExistence type="predicted"/>
<sequence>MVTPNLYQGNMHFKWTFHSLSQIYLFHFKHKKALQRLSNIAIDLPLSKEDQFPHIIKKQQDNSFFLFKCFITCVIWVQSTFCYHGTNFEFWRKKYTLKFNKDTKIKRTKFSTDMYKYYTKKLTNLEL</sequence>
<organism evidence="1">
    <name type="scientific">Cacopsylla melanoneura</name>
    <dbReference type="NCBI Taxonomy" id="428564"/>
    <lineage>
        <taxon>Eukaryota</taxon>
        <taxon>Metazoa</taxon>
        <taxon>Ecdysozoa</taxon>
        <taxon>Arthropoda</taxon>
        <taxon>Hexapoda</taxon>
        <taxon>Insecta</taxon>
        <taxon>Pterygota</taxon>
        <taxon>Neoptera</taxon>
        <taxon>Paraneoptera</taxon>
        <taxon>Hemiptera</taxon>
        <taxon>Sternorrhyncha</taxon>
        <taxon>Psylloidea</taxon>
        <taxon>Psyllidae</taxon>
        <taxon>Psyllinae</taxon>
        <taxon>Cacopsylla</taxon>
    </lineage>
</organism>
<protein>
    <submittedName>
        <fullName evidence="1">Uncharacterized protein</fullName>
    </submittedName>
</protein>
<dbReference type="EMBL" id="HBUF01217984">
    <property type="protein sequence ID" value="CAG6668059.1"/>
    <property type="molecule type" value="Transcribed_RNA"/>
</dbReference>
<reference evidence="1" key="1">
    <citation type="submission" date="2021-05" db="EMBL/GenBank/DDBJ databases">
        <authorList>
            <person name="Alioto T."/>
            <person name="Alioto T."/>
            <person name="Gomez Garrido J."/>
        </authorList>
    </citation>
    <scope>NUCLEOTIDE SEQUENCE</scope>
</reference>
<accession>A0A8D8WRV2</accession>
<name>A0A8D8WRV2_9HEMI</name>
<evidence type="ECO:0000313" key="1">
    <source>
        <dbReference type="EMBL" id="CAG6668059.1"/>
    </source>
</evidence>